<dbReference type="AlphaFoldDB" id="T1H4S1"/>
<keyword evidence="3" id="KW-1185">Reference proteome</keyword>
<dbReference type="EnsemblMetazoa" id="MESCA011289-RA">
    <property type="protein sequence ID" value="MESCA011289-PA"/>
    <property type="gene ID" value="MESCA011289"/>
</dbReference>
<sequence>CLDCGVSSHDNRHLLTVDSKRKIFNENYEILNTPPSKQPISKLATHANGARTPLGNINGNKMVLRSNRQQQV</sequence>
<evidence type="ECO:0000313" key="2">
    <source>
        <dbReference type="EnsemblMetazoa" id="MESCA011289-PA"/>
    </source>
</evidence>
<dbReference type="Proteomes" id="UP000015102">
    <property type="component" value="Unassembled WGS sequence"/>
</dbReference>
<accession>T1H4S1</accession>
<organism evidence="2 3">
    <name type="scientific">Megaselia scalaris</name>
    <name type="common">Humpbacked fly</name>
    <name type="synonym">Phora scalaris</name>
    <dbReference type="NCBI Taxonomy" id="36166"/>
    <lineage>
        <taxon>Eukaryota</taxon>
        <taxon>Metazoa</taxon>
        <taxon>Ecdysozoa</taxon>
        <taxon>Arthropoda</taxon>
        <taxon>Hexapoda</taxon>
        <taxon>Insecta</taxon>
        <taxon>Pterygota</taxon>
        <taxon>Neoptera</taxon>
        <taxon>Endopterygota</taxon>
        <taxon>Diptera</taxon>
        <taxon>Brachycera</taxon>
        <taxon>Muscomorpha</taxon>
        <taxon>Platypezoidea</taxon>
        <taxon>Phoridae</taxon>
        <taxon>Megaseliini</taxon>
        <taxon>Megaselia</taxon>
    </lineage>
</organism>
<name>T1H4S1_MEGSC</name>
<dbReference type="HOGENOM" id="CLU_2729566_0_0_1"/>
<protein>
    <submittedName>
        <fullName evidence="2">Uncharacterized protein</fullName>
    </submittedName>
</protein>
<proteinExistence type="predicted"/>
<reference evidence="3" key="1">
    <citation type="submission" date="2013-02" db="EMBL/GenBank/DDBJ databases">
        <authorList>
            <person name="Hughes D."/>
        </authorList>
    </citation>
    <scope>NUCLEOTIDE SEQUENCE</scope>
    <source>
        <strain>Durham</strain>
        <strain evidence="3">NC isolate 2 -- Noor lab</strain>
    </source>
</reference>
<feature type="region of interest" description="Disordered" evidence="1">
    <location>
        <begin position="48"/>
        <end position="72"/>
    </location>
</feature>
<evidence type="ECO:0000313" key="3">
    <source>
        <dbReference type="Proteomes" id="UP000015102"/>
    </source>
</evidence>
<reference evidence="2" key="2">
    <citation type="submission" date="2015-06" db="UniProtKB">
        <authorList>
            <consortium name="EnsemblMetazoa"/>
        </authorList>
    </citation>
    <scope>IDENTIFICATION</scope>
</reference>
<evidence type="ECO:0000256" key="1">
    <source>
        <dbReference type="SAM" id="MobiDB-lite"/>
    </source>
</evidence>
<dbReference type="EMBL" id="CAQQ02384221">
    <property type="status" value="NOT_ANNOTATED_CDS"/>
    <property type="molecule type" value="Genomic_DNA"/>
</dbReference>
<dbReference type="EMBL" id="CAQQ02384222">
    <property type="status" value="NOT_ANNOTATED_CDS"/>
    <property type="molecule type" value="Genomic_DNA"/>
</dbReference>